<dbReference type="Proteomes" id="UP000886042">
    <property type="component" value="Unassembled WGS sequence"/>
</dbReference>
<dbReference type="InterPro" id="IPR005801">
    <property type="entry name" value="ADC_synthase"/>
</dbReference>
<reference evidence="1" key="1">
    <citation type="journal article" date="2020" name="mSystems">
        <title>Genome- and Community-Level Interaction Insights into Carbon Utilization and Element Cycling Functions of Hydrothermarchaeota in Hydrothermal Sediment.</title>
        <authorList>
            <person name="Zhou Z."/>
            <person name="Liu Y."/>
            <person name="Xu W."/>
            <person name="Pan J."/>
            <person name="Luo Z.H."/>
            <person name="Li M."/>
        </authorList>
    </citation>
    <scope>NUCLEOTIDE SEQUENCE [LARGE SCALE GENOMIC DNA]</scope>
    <source>
        <strain evidence="1">HyVt-489</strain>
    </source>
</reference>
<organism evidence="1">
    <name type="scientific">Hellea balneolensis</name>
    <dbReference type="NCBI Taxonomy" id="287478"/>
    <lineage>
        <taxon>Bacteria</taxon>
        <taxon>Pseudomonadati</taxon>
        <taxon>Pseudomonadota</taxon>
        <taxon>Alphaproteobacteria</taxon>
        <taxon>Maricaulales</taxon>
        <taxon>Robiginitomaculaceae</taxon>
        <taxon>Hellea</taxon>
    </lineage>
</organism>
<dbReference type="AlphaFoldDB" id="A0A7C3GC47"/>
<dbReference type="Gene3D" id="3.60.120.10">
    <property type="entry name" value="Anthranilate synthase"/>
    <property type="match status" value="1"/>
</dbReference>
<dbReference type="GO" id="GO:0046820">
    <property type="term" value="F:4-amino-4-deoxychorismate synthase activity"/>
    <property type="evidence" value="ECO:0007669"/>
    <property type="project" value="UniProtKB-EC"/>
</dbReference>
<gene>
    <name evidence="1" type="ORF">ENJ46_03145</name>
</gene>
<evidence type="ECO:0000313" key="1">
    <source>
        <dbReference type="EMBL" id="HFB54896.1"/>
    </source>
</evidence>
<dbReference type="EC" id="2.6.1.85" evidence="1"/>
<dbReference type="EMBL" id="DRMN01000207">
    <property type="protein sequence ID" value="HFB54896.1"/>
    <property type="molecule type" value="Genomic_DNA"/>
</dbReference>
<name>A0A7C3GC47_9PROT</name>
<accession>A0A7C3GC47</accession>
<proteinExistence type="predicted"/>
<protein>
    <submittedName>
        <fullName evidence="1">Aminodeoxychorismate synthase component I</fullName>
        <ecNumber evidence="1">2.6.1.85</ecNumber>
    </submittedName>
</protein>
<keyword evidence="1" id="KW-0032">Aminotransferase</keyword>
<sequence length="134" mass="15669">MQFVYFEDQVAGRQRLYEQPVERITAYDLDDVPHTFRKIKQAHAQGFYLAGYMAYECGFFAEPILRKLFKEKTGAPLLDFGVFKNCAHDQELVTAYGSVDDLAPQWTEAQYEQRFTKVRDYIRAGDVYQINLSF</sequence>
<dbReference type="SUPFAM" id="SSF56322">
    <property type="entry name" value="ADC synthase"/>
    <property type="match status" value="1"/>
</dbReference>
<keyword evidence="1" id="KW-0808">Transferase</keyword>
<feature type="non-terminal residue" evidence="1">
    <location>
        <position position="134"/>
    </location>
</feature>
<comment type="caution">
    <text evidence="1">The sequence shown here is derived from an EMBL/GenBank/DDBJ whole genome shotgun (WGS) entry which is preliminary data.</text>
</comment>